<keyword evidence="5 6" id="KW-0378">Hydrolase</keyword>
<feature type="transmembrane region" description="Helical" evidence="6">
    <location>
        <begin position="33"/>
        <end position="58"/>
    </location>
</feature>
<evidence type="ECO:0000256" key="2">
    <source>
        <dbReference type="ARBA" id="ARBA00004401"/>
    </source>
</evidence>
<reference evidence="9 10" key="1">
    <citation type="submission" date="2019-08" db="EMBL/GenBank/DDBJ databases">
        <title>In-depth cultivation of the pig gut microbiome towards novel bacterial diversity and tailored functional studies.</title>
        <authorList>
            <person name="Wylensek D."/>
            <person name="Hitch T.C.A."/>
            <person name="Clavel T."/>
        </authorList>
    </citation>
    <scope>NUCLEOTIDE SEQUENCE [LARGE SCALE GENOMIC DNA]</scope>
    <source>
        <strain evidence="9 10">Oil+RF-744-GAM-WT-6</strain>
    </source>
</reference>
<name>A0A7X2TFM3_9FIRM</name>
<dbReference type="InterPro" id="IPR036286">
    <property type="entry name" value="LexA/Signal_pep-like_sf"/>
</dbReference>
<proteinExistence type="inferred from homology"/>
<evidence type="ECO:0000313" key="10">
    <source>
        <dbReference type="Proteomes" id="UP000461880"/>
    </source>
</evidence>
<keyword evidence="6" id="KW-0472">Membrane</keyword>
<evidence type="ECO:0000256" key="3">
    <source>
        <dbReference type="ARBA" id="ARBA00009370"/>
    </source>
</evidence>
<dbReference type="Pfam" id="PF10502">
    <property type="entry name" value="Peptidase_S26"/>
    <property type="match status" value="1"/>
</dbReference>
<dbReference type="NCBIfam" id="TIGR02227">
    <property type="entry name" value="sigpep_I_bact"/>
    <property type="match status" value="1"/>
</dbReference>
<dbReference type="CDD" id="cd06530">
    <property type="entry name" value="S26_SPase_I"/>
    <property type="match status" value="1"/>
</dbReference>
<evidence type="ECO:0000256" key="6">
    <source>
        <dbReference type="RuleBase" id="RU362042"/>
    </source>
</evidence>
<keyword evidence="6" id="KW-1133">Transmembrane helix</keyword>
<dbReference type="Gene3D" id="2.10.109.10">
    <property type="entry name" value="Umud Fragment, subunit A"/>
    <property type="match status" value="1"/>
</dbReference>
<evidence type="ECO:0000256" key="4">
    <source>
        <dbReference type="ARBA" id="ARBA00013208"/>
    </source>
</evidence>
<evidence type="ECO:0000259" key="8">
    <source>
        <dbReference type="Pfam" id="PF10502"/>
    </source>
</evidence>
<comment type="catalytic activity">
    <reaction evidence="1 6">
        <text>Cleavage of hydrophobic, N-terminal signal or leader sequences from secreted and periplasmic proteins.</text>
        <dbReference type="EC" id="3.4.21.89"/>
    </reaction>
</comment>
<dbReference type="Proteomes" id="UP000461880">
    <property type="component" value="Unassembled WGS sequence"/>
</dbReference>
<dbReference type="EC" id="3.4.21.89" evidence="4 6"/>
<dbReference type="AlphaFoldDB" id="A0A7X2TFM3"/>
<keyword evidence="6" id="KW-0812">Transmembrane</keyword>
<evidence type="ECO:0000313" key="9">
    <source>
        <dbReference type="EMBL" id="MSS57903.1"/>
    </source>
</evidence>
<dbReference type="EMBL" id="VUMN01000004">
    <property type="protein sequence ID" value="MSS57903.1"/>
    <property type="molecule type" value="Genomic_DNA"/>
</dbReference>
<dbReference type="GO" id="GO:0009003">
    <property type="term" value="F:signal peptidase activity"/>
    <property type="evidence" value="ECO:0007669"/>
    <property type="project" value="UniProtKB-EC"/>
</dbReference>
<dbReference type="PANTHER" id="PTHR43390">
    <property type="entry name" value="SIGNAL PEPTIDASE I"/>
    <property type="match status" value="1"/>
</dbReference>
<dbReference type="RefSeq" id="WP_154503104.1">
    <property type="nucleotide sequence ID" value="NZ_VUMN01000004.1"/>
</dbReference>
<dbReference type="InterPro" id="IPR000223">
    <property type="entry name" value="Pept_S26A_signal_pept_1"/>
</dbReference>
<dbReference type="PRINTS" id="PR00727">
    <property type="entry name" value="LEADERPTASE"/>
</dbReference>
<accession>A0A7X2TFM3</accession>
<keyword evidence="6" id="KW-0645">Protease</keyword>
<sequence>MAQDGTEKQTEQQKHVSSEERHRRRKKRYAKEFRNTILVLLIAGAVIVLSAVFLIPVYRITGNTMTPTLEEGNIALSVKTGKLKEGDLAAVRYHDKILIRRVIGLPGDEIEIDDSGTVKVNGEVLAEPYVSEPALGQTDVTFPYEVPEGEYFVMGDNRSVSIDSRNTAIGSIPEDMIAGKLVLRIFPLNEIETLS</sequence>
<dbReference type="InterPro" id="IPR019533">
    <property type="entry name" value="Peptidase_S26"/>
</dbReference>
<comment type="subcellular location">
    <subcellularLocation>
        <location evidence="2">Cell membrane</location>
        <topology evidence="2">Single-pass type II membrane protein</topology>
    </subcellularLocation>
    <subcellularLocation>
        <location evidence="6">Membrane</location>
        <topology evidence="6">Single-pass type II membrane protein</topology>
    </subcellularLocation>
</comment>
<gene>
    <name evidence="9" type="primary">lepB</name>
    <name evidence="9" type="ORF">FYJ51_03175</name>
</gene>
<protein>
    <recommendedName>
        <fullName evidence="4 6">Signal peptidase I</fullName>
        <ecNumber evidence="4 6">3.4.21.89</ecNumber>
    </recommendedName>
</protein>
<dbReference type="GO" id="GO:0005886">
    <property type="term" value="C:plasma membrane"/>
    <property type="evidence" value="ECO:0007669"/>
    <property type="project" value="UniProtKB-SubCell"/>
</dbReference>
<dbReference type="GO" id="GO:0004252">
    <property type="term" value="F:serine-type endopeptidase activity"/>
    <property type="evidence" value="ECO:0007669"/>
    <property type="project" value="InterPro"/>
</dbReference>
<dbReference type="GO" id="GO:0006465">
    <property type="term" value="P:signal peptide processing"/>
    <property type="evidence" value="ECO:0007669"/>
    <property type="project" value="InterPro"/>
</dbReference>
<feature type="compositionally biased region" description="Basic and acidic residues" evidence="7">
    <location>
        <begin position="1"/>
        <end position="21"/>
    </location>
</feature>
<evidence type="ECO:0000256" key="5">
    <source>
        <dbReference type="ARBA" id="ARBA00022801"/>
    </source>
</evidence>
<comment type="caution">
    <text evidence="9">The sequence shown here is derived from an EMBL/GenBank/DDBJ whole genome shotgun (WGS) entry which is preliminary data.</text>
</comment>
<dbReference type="PANTHER" id="PTHR43390:SF1">
    <property type="entry name" value="CHLOROPLAST PROCESSING PEPTIDASE"/>
    <property type="match status" value="1"/>
</dbReference>
<feature type="region of interest" description="Disordered" evidence="7">
    <location>
        <begin position="1"/>
        <end position="25"/>
    </location>
</feature>
<evidence type="ECO:0000256" key="7">
    <source>
        <dbReference type="SAM" id="MobiDB-lite"/>
    </source>
</evidence>
<organism evidence="9 10">
    <name type="scientific">Stecheria intestinalis</name>
    <dbReference type="NCBI Taxonomy" id="2606630"/>
    <lineage>
        <taxon>Bacteria</taxon>
        <taxon>Bacillati</taxon>
        <taxon>Bacillota</taxon>
        <taxon>Erysipelotrichia</taxon>
        <taxon>Erysipelotrichales</taxon>
        <taxon>Erysipelotrichaceae</taxon>
        <taxon>Stecheria</taxon>
    </lineage>
</organism>
<dbReference type="PROSITE" id="PS00761">
    <property type="entry name" value="SPASE_I_3"/>
    <property type="match status" value="1"/>
</dbReference>
<dbReference type="InterPro" id="IPR019758">
    <property type="entry name" value="Pept_S26A_signal_pept_1_CS"/>
</dbReference>
<feature type="domain" description="Peptidase S26" evidence="8">
    <location>
        <begin position="35"/>
        <end position="185"/>
    </location>
</feature>
<comment type="similarity">
    <text evidence="3 6">Belongs to the peptidase S26 family.</text>
</comment>
<dbReference type="SUPFAM" id="SSF51306">
    <property type="entry name" value="LexA/Signal peptidase"/>
    <property type="match status" value="1"/>
</dbReference>
<evidence type="ECO:0000256" key="1">
    <source>
        <dbReference type="ARBA" id="ARBA00000677"/>
    </source>
</evidence>
<keyword evidence="10" id="KW-1185">Reference proteome</keyword>